<dbReference type="InterPro" id="IPR024209">
    <property type="entry name" value="CDIF630_02480-like"/>
</dbReference>
<reference evidence="2 3" key="1">
    <citation type="submission" date="2017-02" db="EMBL/GenBank/DDBJ databases">
        <authorList>
            <person name="Peterson S.W."/>
        </authorList>
    </citation>
    <scope>NUCLEOTIDE SEQUENCE [LARGE SCALE GENOMIC DNA]</scope>
    <source>
        <strain evidence="2 3">DSM 15102</strain>
    </source>
</reference>
<evidence type="ECO:0000313" key="3">
    <source>
        <dbReference type="Proteomes" id="UP000196365"/>
    </source>
</evidence>
<proteinExistence type="predicted"/>
<sequence length="55" mass="6571">MTKNKKKQKYIKSSMEKESRESLGKMERKDPETNVHIPTEYEVINDKAWVDTNEK</sequence>
<feature type="compositionally biased region" description="Basic residues" evidence="1">
    <location>
        <begin position="1"/>
        <end position="10"/>
    </location>
</feature>
<accession>A0A1T4KFY5</accession>
<feature type="compositionally biased region" description="Basic and acidic residues" evidence="1">
    <location>
        <begin position="14"/>
        <end position="33"/>
    </location>
</feature>
<dbReference type="EMBL" id="FUWV01000002">
    <property type="protein sequence ID" value="SJZ41296.1"/>
    <property type="molecule type" value="Genomic_DNA"/>
</dbReference>
<gene>
    <name evidence="2" type="ORF">SAMN02745973_00505</name>
</gene>
<evidence type="ECO:0000256" key="1">
    <source>
        <dbReference type="SAM" id="MobiDB-lite"/>
    </source>
</evidence>
<dbReference type="Pfam" id="PF12655">
    <property type="entry name" value="CDIF630_02480-like"/>
    <property type="match status" value="1"/>
</dbReference>
<feature type="region of interest" description="Disordered" evidence="1">
    <location>
        <begin position="1"/>
        <end position="36"/>
    </location>
</feature>
<name>A0A1T4KFY5_9FIRM</name>
<evidence type="ECO:0000313" key="2">
    <source>
        <dbReference type="EMBL" id="SJZ41296.1"/>
    </source>
</evidence>
<dbReference type="Proteomes" id="UP000196365">
    <property type="component" value="Unassembled WGS sequence"/>
</dbReference>
<organism evidence="2 3">
    <name type="scientific">Garciella nitratireducens DSM 15102</name>
    <dbReference type="NCBI Taxonomy" id="1121911"/>
    <lineage>
        <taxon>Bacteria</taxon>
        <taxon>Bacillati</taxon>
        <taxon>Bacillota</taxon>
        <taxon>Clostridia</taxon>
        <taxon>Eubacteriales</taxon>
        <taxon>Eubacteriaceae</taxon>
        <taxon>Garciella</taxon>
    </lineage>
</organism>
<dbReference type="RefSeq" id="WP_087677956.1">
    <property type="nucleotide sequence ID" value="NZ_FUWV01000002.1"/>
</dbReference>
<evidence type="ECO:0008006" key="4">
    <source>
        <dbReference type="Google" id="ProtNLM"/>
    </source>
</evidence>
<keyword evidence="3" id="KW-1185">Reference proteome</keyword>
<protein>
    <recommendedName>
        <fullName evidence="4">DUF3787 domain-containing protein</fullName>
    </recommendedName>
</protein>
<dbReference type="AlphaFoldDB" id="A0A1T4KFY5"/>